<feature type="domain" description="TRAM" evidence="6">
    <location>
        <begin position="1"/>
        <end position="58"/>
    </location>
</feature>
<dbReference type="InterPro" id="IPR002792">
    <property type="entry name" value="TRAM_dom"/>
</dbReference>
<dbReference type="GO" id="GO:0032259">
    <property type="term" value="P:methylation"/>
    <property type="evidence" value="ECO:0007669"/>
    <property type="project" value="UniProtKB-KW"/>
</dbReference>
<dbReference type="Gene3D" id="3.40.50.150">
    <property type="entry name" value="Vaccinia Virus protein VP39"/>
    <property type="match status" value="1"/>
</dbReference>
<dbReference type="EC" id="2.1.1.190" evidence="7"/>
<evidence type="ECO:0000313" key="7">
    <source>
        <dbReference type="EMBL" id="MBM6743128.1"/>
    </source>
</evidence>
<accession>A0ABS2EDS1</accession>
<feature type="binding site" evidence="4">
    <location>
        <position position="286"/>
    </location>
    <ligand>
        <name>S-adenosyl-L-methionine</name>
        <dbReference type="ChEBI" id="CHEBI:59789"/>
    </ligand>
</feature>
<dbReference type="PROSITE" id="PS51687">
    <property type="entry name" value="SAM_MT_RNA_M5U"/>
    <property type="match status" value="1"/>
</dbReference>
<evidence type="ECO:0000313" key="8">
    <source>
        <dbReference type="Proteomes" id="UP000775686"/>
    </source>
</evidence>
<dbReference type="SUPFAM" id="SSF53335">
    <property type="entry name" value="S-adenosyl-L-methionine-dependent methyltransferases"/>
    <property type="match status" value="1"/>
</dbReference>
<dbReference type="Gene3D" id="2.40.50.140">
    <property type="entry name" value="Nucleic acid-binding proteins"/>
    <property type="match status" value="1"/>
</dbReference>
<dbReference type="CDD" id="cd02440">
    <property type="entry name" value="AdoMet_MTases"/>
    <property type="match status" value="1"/>
</dbReference>
<feature type="binding site" evidence="4">
    <location>
        <position position="336"/>
    </location>
    <ligand>
        <name>S-adenosyl-L-methionine</name>
        <dbReference type="ChEBI" id="CHEBI:59789"/>
    </ligand>
</feature>
<sequence>MKKNDFVTLTIEDIGVGGEGIGKAEGMTFFVKDAVVGDVIEARITKLKKNYGYARLMKIIKPSEKRKEAKCPVARQCGGCQIQEMDYKEQLKFKGRKVRNNLERIGGFESTLLDAVMEPICGMEEPFHYRNKAQYPIGTDRDGNPVAGFYAGRTHQIIPNTVCALGKEINTEVLNIVLGFMKEFHVTAYDEGTGTGLFRHVLIRSGFKTGEIMVCLIVNGTQIPHVETLTERLTKLPGMTSITMNINCENTNVIMGKEIRLLWGQEYITDYIGEIKYQISPLSFYQVNPVQTEVLYGLACEYAGLTGQETVWDLYCGIGTISLFLAQKAKQVYGVEIIPQAIEDARKNAEINGITNAEFYVGKAEEVLPDYYRKYEESNPGSRAHADVIVVDPPRKGCDETLLETMVNMEPDRIVYVSCDSATLARDLKYLCENGYELKKVRPADMFPMTVHVETVVLLSHKKPDGHINVKVEFGEGEGKVPLDNIAKRAEAYKPKERVTYKMIKEYIEAKYGFKVHTAYIAEVKRSLGLPMYDAPNAVEELKHPRKHPTVEKVEAIKDALKHFEVI</sequence>
<dbReference type="InterPro" id="IPR029063">
    <property type="entry name" value="SAM-dependent_MTases_sf"/>
</dbReference>
<dbReference type="InterPro" id="IPR030390">
    <property type="entry name" value="MeTrfase_TrmA_AS"/>
</dbReference>
<comment type="caution">
    <text evidence="7">The sequence shown here is derived from an EMBL/GenBank/DDBJ whole genome shotgun (WGS) entry which is preliminary data.</text>
</comment>
<evidence type="ECO:0000259" key="6">
    <source>
        <dbReference type="PROSITE" id="PS50926"/>
    </source>
</evidence>
<keyword evidence="8" id="KW-1185">Reference proteome</keyword>
<name>A0ABS2EDS1_9FIRM</name>
<dbReference type="RefSeq" id="WP_204863638.1">
    <property type="nucleotide sequence ID" value="NZ_JACJKH010000003.1"/>
</dbReference>
<dbReference type="EMBL" id="JACJKH010000003">
    <property type="protein sequence ID" value="MBM6743128.1"/>
    <property type="molecule type" value="Genomic_DNA"/>
</dbReference>
<organism evidence="7 8">
    <name type="scientific">Drancourtella massiliensis</name>
    <dbReference type="NCBI Taxonomy" id="1632013"/>
    <lineage>
        <taxon>Bacteria</taxon>
        <taxon>Bacillati</taxon>
        <taxon>Bacillota</taxon>
        <taxon>Clostridia</taxon>
        <taxon>Eubacteriales</taxon>
        <taxon>Oscillospiraceae</taxon>
        <taxon>Drancourtella</taxon>
    </lineage>
</organism>
<feature type="active site" description="Nucleophile" evidence="4">
    <location>
        <position position="419"/>
    </location>
</feature>
<dbReference type="SUPFAM" id="SSF50249">
    <property type="entry name" value="Nucleic acid-binding proteins"/>
    <property type="match status" value="1"/>
</dbReference>
<proteinExistence type="inferred from homology"/>
<keyword evidence="2 4" id="KW-0808">Transferase</keyword>
<feature type="active site" evidence="5">
    <location>
        <position position="419"/>
    </location>
</feature>
<dbReference type="Proteomes" id="UP000775686">
    <property type="component" value="Unassembled WGS sequence"/>
</dbReference>
<dbReference type="Pfam" id="PF05958">
    <property type="entry name" value="tRNA_U5-meth_tr"/>
    <property type="match status" value="1"/>
</dbReference>
<evidence type="ECO:0000256" key="5">
    <source>
        <dbReference type="PROSITE-ProRule" id="PRU10015"/>
    </source>
</evidence>
<dbReference type="NCBIfam" id="TIGR00479">
    <property type="entry name" value="rumA"/>
    <property type="match status" value="1"/>
</dbReference>
<dbReference type="Gene3D" id="2.40.50.1070">
    <property type="match status" value="1"/>
</dbReference>
<evidence type="ECO:0000256" key="3">
    <source>
        <dbReference type="ARBA" id="ARBA00022691"/>
    </source>
</evidence>
<dbReference type="PROSITE" id="PS50926">
    <property type="entry name" value="TRAM"/>
    <property type="match status" value="1"/>
</dbReference>
<gene>
    <name evidence="7" type="primary">rlmD</name>
    <name evidence="7" type="ORF">H6A32_02180</name>
</gene>
<dbReference type="PANTHER" id="PTHR11061:SF30">
    <property type="entry name" value="TRNA (URACIL(54)-C(5))-METHYLTRANSFERASE"/>
    <property type="match status" value="1"/>
</dbReference>
<dbReference type="InterPro" id="IPR012340">
    <property type="entry name" value="NA-bd_OB-fold"/>
</dbReference>
<evidence type="ECO:0000256" key="4">
    <source>
        <dbReference type="PROSITE-ProRule" id="PRU01024"/>
    </source>
</evidence>
<dbReference type="PANTHER" id="PTHR11061">
    <property type="entry name" value="RNA M5U METHYLTRANSFERASE"/>
    <property type="match status" value="1"/>
</dbReference>
<reference evidence="7 8" key="1">
    <citation type="journal article" date="2021" name="Sci. Rep.">
        <title>The distribution of antibiotic resistance genes in chicken gut microbiota commensals.</title>
        <authorList>
            <person name="Juricova H."/>
            <person name="Matiasovicova J."/>
            <person name="Kubasova T."/>
            <person name="Cejkova D."/>
            <person name="Rychlik I."/>
        </authorList>
    </citation>
    <scope>NUCLEOTIDE SEQUENCE [LARGE SCALE GENOMIC DNA]</scope>
    <source>
        <strain evidence="7 8">An770</strain>
    </source>
</reference>
<dbReference type="InterPro" id="IPR010280">
    <property type="entry name" value="U5_MeTrfase_fam"/>
</dbReference>
<evidence type="ECO:0000256" key="1">
    <source>
        <dbReference type="ARBA" id="ARBA00022603"/>
    </source>
</evidence>
<protein>
    <submittedName>
        <fullName evidence="7">23S rRNA (Uracil(1939)-C(5))-methyltransferase RlmD</fullName>
        <ecNumber evidence="7">2.1.1.190</ecNumber>
    </submittedName>
</protein>
<dbReference type="PROSITE" id="PS01230">
    <property type="entry name" value="TRMA_1"/>
    <property type="match status" value="1"/>
</dbReference>
<comment type="similarity">
    <text evidence="4">Belongs to the class I-like SAM-binding methyltransferase superfamily. RNA M5U methyltransferase family.</text>
</comment>
<dbReference type="GO" id="GO:0008168">
    <property type="term" value="F:methyltransferase activity"/>
    <property type="evidence" value="ECO:0007669"/>
    <property type="project" value="UniProtKB-KW"/>
</dbReference>
<dbReference type="Pfam" id="PF01938">
    <property type="entry name" value="TRAM"/>
    <property type="match status" value="1"/>
</dbReference>
<keyword evidence="3 4" id="KW-0949">S-adenosyl-L-methionine</keyword>
<feature type="binding site" evidence="4">
    <location>
        <position position="392"/>
    </location>
    <ligand>
        <name>S-adenosyl-L-methionine</name>
        <dbReference type="ChEBI" id="CHEBI:59789"/>
    </ligand>
</feature>
<keyword evidence="1 4" id="KW-0489">Methyltransferase</keyword>
<evidence type="ECO:0000256" key="2">
    <source>
        <dbReference type="ARBA" id="ARBA00022679"/>
    </source>
</evidence>
<feature type="binding site" evidence="4">
    <location>
        <position position="315"/>
    </location>
    <ligand>
        <name>S-adenosyl-L-methionine</name>
        <dbReference type="ChEBI" id="CHEBI:59789"/>
    </ligand>
</feature>